<feature type="compositionally biased region" description="Basic and acidic residues" evidence="5">
    <location>
        <begin position="417"/>
        <end position="446"/>
    </location>
</feature>
<evidence type="ECO:0000259" key="6">
    <source>
        <dbReference type="PROSITE" id="PS51360"/>
    </source>
</evidence>
<dbReference type="PROSITE" id="PS51360">
    <property type="entry name" value="PLUS3"/>
    <property type="match status" value="1"/>
</dbReference>
<feature type="compositionally biased region" description="Acidic residues" evidence="5">
    <location>
        <begin position="186"/>
        <end position="198"/>
    </location>
</feature>
<dbReference type="AlphaFoldDB" id="A0A9P4K1T2"/>
<evidence type="ECO:0000256" key="1">
    <source>
        <dbReference type="ARBA" id="ARBA00004123"/>
    </source>
</evidence>
<reference evidence="8" key="1">
    <citation type="journal article" date="2020" name="Stud. Mycol.">
        <title>101 Dothideomycetes genomes: A test case for predicting lifestyles and emergence of pathogens.</title>
        <authorList>
            <person name="Haridas S."/>
            <person name="Albert R."/>
            <person name="Binder M."/>
            <person name="Bloem J."/>
            <person name="LaButti K."/>
            <person name="Salamov A."/>
            <person name="Andreopoulos B."/>
            <person name="Baker S."/>
            <person name="Barry K."/>
            <person name="Bills G."/>
            <person name="Bluhm B."/>
            <person name="Cannon C."/>
            <person name="Castanera R."/>
            <person name="Culley D."/>
            <person name="Daum C."/>
            <person name="Ezra D."/>
            <person name="Gonzalez J."/>
            <person name="Henrissat B."/>
            <person name="Kuo A."/>
            <person name="Liang C."/>
            <person name="Lipzen A."/>
            <person name="Lutzoni F."/>
            <person name="Magnuson J."/>
            <person name="Mondo S."/>
            <person name="Nolan M."/>
            <person name="Ohm R."/>
            <person name="Pangilinan J."/>
            <person name="Park H.-J."/>
            <person name="Ramirez L."/>
            <person name="Alfaro M."/>
            <person name="Sun H."/>
            <person name="Tritt A."/>
            <person name="Yoshinaga Y."/>
            <person name="Zwiers L.-H."/>
            <person name="Turgeon B."/>
            <person name="Goodwin S."/>
            <person name="Spatafora J."/>
            <person name="Crous P."/>
            <person name="Grigoriev I."/>
        </authorList>
    </citation>
    <scope>NUCLEOTIDE SEQUENCE [LARGE SCALE GENOMIC DNA]</scope>
    <source>
        <strain evidence="8">CBS 304.66</strain>
    </source>
</reference>
<dbReference type="PANTHER" id="PTHR13115:SF8">
    <property type="entry name" value="RNA POLYMERASE-ASSOCIATED PROTEIN RTF1 HOMOLOG"/>
    <property type="match status" value="1"/>
</dbReference>
<feature type="compositionally biased region" description="Basic and acidic residues" evidence="5">
    <location>
        <begin position="52"/>
        <end position="61"/>
    </location>
</feature>
<dbReference type="GO" id="GO:0016593">
    <property type="term" value="C:Cdc73/Paf1 complex"/>
    <property type="evidence" value="ECO:0007669"/>
    <property type="project" value="TreeGrafter"/>
</dbReference>
<dbReference type="PANTHER" id="PTHR13115">
    <property type="entry name" value="RNA POLYMERASE-ASSOCIATED PROTEIN RTF1 HOMOLOG"/>
    <property type="match status" value="1"/>
</dbReference>
<keyword evidence="2" id="KW-0805">Transcription regulation</keyword>
<sequence length="517" mass="58752">MADDLDDELFALAGGDDEADVEEGEASSVGASSPNSLGSGAMDESDSERDDADVVDRDRDVPYPLEGKYLDAKDRSYINGLPQVERERILAERVEEINRAKFSAELIRKARQVADVGTSDRKRKATSPEPEHSQRVNLRQKVKGKTTDKLEAYKRDREQRGQQRQRVDDRRNGRRRSSSGDRGDGSDVDAEGESEVEWDDHVHKVPKEEEPATLIHFDSVRVGRGFFGKVCFYPGFEDAMTGTFARIGTGQDAQRRTLYKMAQIKGFTTGKPYVFEGKNGQRIATDQYVIAQHGSVKKEYTFSYLSNQSFTESDLETYKQSLSETNSKIPTQSFLKKKYEDIKRVENHSWTDAEISEKLKKQNAYAHLLRANVPASISTAKSSSDDIAKRILELNKLNRKQDSERVRKALIEERRQEMRERKQREKEFLKKKQEDDAKKKAEEEEKKKKKQNSLKVPSIDALFEGSDRSRSATPAISRAGTPKIGEKKERKGLPTFRKPKMEDEIIASIDLGIDIEI</sequence>
<feature type="domain" description="Plus3" evidence="6">
    <location>
        <begin position="211"/>
        <end position="347"/>
    </location>
</feature>
<protein>
    <submittedName>
        <fullName evidence="7">Plus-3-domain-containing protein</fullName>
    </submittedName>
</protein>
<comment type="caution">
    <text evidence="7">The sequence shown here is derived from an EMBL/GenBank/DDBJ whole genome shotgun (WGS) entry which is preliminary data.</text>
</comment>
<dbReference type="GO" id="GO:0003677">
    <property type="term" value="F:DNA binding"/>
    <property type="evidence" value="ECO:0007669"/>
    <property type="project" value="InterPro"/>
</dbReference>
<evidence type="ECO:0000256" key="3">
    <source>
        <dbReference type="ARBA" id="ARBA00023163"/>
    </source>
</evidence>
<dbReference type="InterPro" id="IPR036128">
    <property type="entry name" value="Plus3-like_sf"/>
</dbReference>
<gene>
    <name evidence="7" type="ORF">CC78DRAFT_536873</name>
</gene>
<feature type="compositionally biased region" description="Acidic residues" evidence="5">
    <location>
        <begin position="1"/>
        <end position="25"/>
    </location>
</feature>
<dbReference type="InterPro" id="IPR004343">
    <property type="entry name" value="Plus-3_dom"/>
</dbReference>
<keyword evidence="8" id="KW-1185">Reference proteome</keyword>
<dbReference type="OrthoDB" id="166375at2759"/>
<keyword evidence="4" id="KW-0539">Nucleus</keyword>
<dbReference type="GO" id="GO:1990269">
    <property type="term" value="F:RNA polymerase II C-terminal domain phosphoserine binding"/>
    <property type="evidence" value="ECO:0007669"/>
    <property type="project" value="TreeGrafter"/>
</dbReference>
<proteinExistence type="predicted"/>
<keyword evidence="3" id="KW-0804">Transcription</keyword>
<evidence type="ECO:0000256" key="4">
    <source>
        <dbReference type="ARBA" id="ARBA00023242"/>
    </source>
</evidence>
<dbReference type="EMBL" id="ML986699">
    <property type="protein sequence ID" value="KAF2259757.1"/>
    <property type="molecule type" value="Genomic_DNA"/>
</dbReference>
<evidence type="ECO:0000256" key="5">
    <source>
        <dbReference type="SAM" id="MobiDB-lite"/>
    </source>
</evidence>
<feature type="compositionally biased region" description="Basic and acidic residues" evidence="5">
    <location>
        <begin position="145"/>
        <end position="171"/>
    </location>
</feature>
<dbReference type="Proteomes" id="UP000800093">
    <property type="component" value="Unassembled WGS sequence"/>
</dbReference>
<dbReference type="Gene3D" id="3.90.70.200">
    <property type="entry name" value="Plus-3 domain"/>
    <property type="match status" value="1"/>
</dbReference>
<evidence type="ECO:0000256" key="2">
    <source>
        <dbReference type="ARBA" id="ARBA00023015"/>
    </source>
</evidence>
<evidence type="ECO:0000313" key="7">
    <source>
        <dbReference type="EMBL" id="KAF2259757.1"/>
    </source>
</evidence>
<dbReference type="Pfam" id="PF03126">
    <property type="entry name" value="Plus-3"/>
    <property type="match status" value="1"/>
</dbReference>
<dbReference type="SUPFAM" id="SSF159042">
    <property type="entry name" value="Plus3-like"/>
    <property type="match status" value="1"/>
</dbReference>
<feature type="region of interest" description="Disordered" evidence="5">
    <location>
        <begin position="110"/>
        <end position="205"/>
    </location>
</feature>
<evidence type="ECO:0000313" key="8">
    <source>
        <dbReference type="Proteomes" id="UP000800093"/>
    </source>
</evidence>
<dbReference type="SMART" id="SM00719">
    <property type="entry name" value="Plus3"/>
    <property type="match status" value="1"/>
</dbReference>
<organism evidence="7 8">
    <name type="scientific">Lojkania enalia</name>
    <dbReference type="NCBI Taxonomy" id="147567"/>
    <lineage>
        <taxon>Eukaryota</taxon>
        <taxon>Fungi</taxon>
        <taxon>Dikarya</taxon>
        <taxon>Ascomycota</taxon>
        <taxon>Pezizomycotina</taxon>
        <taxon>Dothideomycetes</taxon>
        <taxon>Pleosporomycetidae</taxon>
        <taxon>Pleosporales</taxon>
        <taxon>Pleosporales incertae sedis</taxon>
        <taxon>Lojkania</taxon>
    </lineage>
</organism>
<dbReference type="FunFam" id="3.90.70.200:FF:000005">
    <property type="entry name" value="Related to Pol II transcription elongation factor"/>
    <property type="match status" value="1"/>
</dbReference>
<feature type="region of interest" description="Disordered" evidence="5">
    <location>
        <begin position="1"/>
        <end position="75"/>
    </location>
</feature>
<feature type="region of interest" description="Disordered" evidence="5">
    <location>
        <begin position="417"/>
        <end position="497"/>
    </location>
</feature>
<name>A0A9P4K1T2_9PLEO</name>
<accession>A0A9P4K1T2</accession>
<comment type="subcellular location">
    <subcellularLocation>
        <location evidence="1">Nucleus</location>
    </subcellularLocation>
</comment>